<accession>A0A1X1YNK7</accession>
<comment type="caution">
    <text evidence="1">The sequence shown here is derived from an EMBL/GenBank/DDBJ whole genome shotgun (WGS) entry which is preliminary data.</text>
</comment>
<protein>
    <submittedName>
        <fullName evidence="1">Uncharacterized protein</fullName>
    </submittedName>
</protein>
<gene>
    <name evidence="1" type="ORF">AWC16_05915</name>
</gene>
<reference evidence="1 2" key="1">
    <citation type="submission" date="2016-01" db="EMBL/GenBank/DDBJ databases">
        <title>The new phylogeny of the genus Mycobacterium.</title>
        <authorList>
            <person name="Tarcisio F."/>
            <person name="Conor M."/>
            <person name="Antonella G."/>
            <person name="Elisabetta G."/>
            <person name="Giulia F.S."/>
            <person name="Sara T."/>
            <person name="Anna F."/>
            <person name="Clotilde B."/>
            <person name="Roberto B."/>
            <person name="Veronica D.S."/>
            <person name="Fabio R."/>
            <person name="Monica P."/>
            <person name="Olivier J."/>
            <person name="Enrico T."/>
            <person name="Nicola S."/>
        </authorList>
    </citation>
    <scope>NUCLEOTIDE SEQUENCE [LARGE SCALE GENOMIC DNA]</scope>
    <source>
        <strain evidence="1 2">DSM 45394</strain>
    </source>
</reference>
<evidence type="ECO:0000313" key="1">
    <source>
        <dbReference type="EMBL" id="ORW12706.1"/>
    </source>
</evidence>
<dbReference type="Proteomes" id="UP000193866">
    <property type="component" value="Unassembled WGS sequence"/>
</dbReference>
<evidence type="ECO:0000313" key="2">
    <source>
        <dbReference type="Proteomes" id="UP000193866"/>
    </source>
</evidence>
<dbReference type="EMBL" id="LQPG01000010">
    <property type="protein sequence ID" value="ORW12706.1"/>
    <property type="molecule type" value="Genomic_DNA"/>
</dbReference>
<organism evidence="1 2">
    <name type="scientific">Mycolicibacter longobardus</name>
    <dbReference type="NCBI Taxonomy" id="1108812"/>
    <lineage>
        <taxon>Bacteria</taxon>
        <taxon>Bacillati</taxon>
        <taxon>Actinomycetota</taxon>
        <taxon>Actinomycetes</taxon>
        <taxon>Mycobacteriales</taxon>
        <taxon>Mycobacteriaceae</taxon>
        <taxon>Mycolicibacter</taxon>
    </lineage>
</organism>
<name>A0A1X1YNK7_9MYCO</name>
<dbReference type="AlphaFoldDB" id="A0A1X1YNK7"/>
<sequence>MLARLCTPAFSRSFYREAIGCDAVTQANDTGSTTDLLARTLASVRAAYEDIAELARHQDGIYAVAQTARGTALIHDLRRQLDQLNKVLPFKS</sequence>
<proteinExistence type="predicted"/>
<keyword evidence="2" id="KW-1185">Reference proteome</keyword>